<evidence type="ECO:0000313" key="3">
    <source>
        <dbReference type="Proteomes" id="UP001597399"/>
    </source>
</evidence>
<feature type="transmembrane region" description="Helical" evidence="1">
    <location>
        <begin position="26"/>
        <end position="48"/>
    </location>
</feature>
<name>A0ABW5S5E9_9BACL</name>
<keyword evidence="1" id="KW-0812">Transmembrane</keyword>
<gene>
    <name evidence="2" type="ORF">ACFSUE_14685</name>
</gene>
<comment type="caution">
    <text evidence="2">The sequence shown here is derived from an EMBL/GenBank/DDBJ whole genome shotgun (WGS) entry which is preliminary data.</text>
</comment>
<dbReference type="EMBL" id="JBHUMQ010000033">
    <property type="protein sequence ID" value="MFD2694861.1"/>
    <property type="molecule type" value="Genomic_DNA"/>
</dbReference>
<dbReference type="RefSeq" id="WP_253062662.1">
    <property type="nucleotide sequence ID" value="NZ_JAMXWM010000015.1"/>
</dbReference>
<evidence type="ECO:0000313" key="2">
    <source>
        <dbReference type="EMBL" id="MFD2694861.1"/>
    </source>
</evidence>
<dbReference type="Proteomes" id="UP001597399">
    <property type="component" value="Unassembled WGS sequence"/>
</dbReference>
<accession>A0ABW5S5E9</accession>
<evidence type="ECO:0000256" key="1">
    <source>
        <dbReference type="SAM" id="Phobius"/>
    </source>
</evidence>
<keyword evidence="1" id="KW-0472">Membrane</keyword>
<proteinExistence type="predicted"/>
<keyword evidence="3" id="KW-1185">Reference proteome</keyword>
<reference evidence="3" key="1">
    <citation type="journal article" date="2019" name="Int. J. Syst. Evol. Microbiol.">
        <title>The Global Catalogue of Microorganisms (GCM) 10K type strain sequencing project: providing services to taxonomists for standard genome sequencing and annotation.</title>
        <authorList>
            <consortium name="The Broad Institute Genomics Platform"/>
            <consortium name="The Broad Institute Genome Sequencing Center for Infectious Disease"/>
            <person name="Wu L."/>
            <person name="Ma J."/>
        </authorList>
    </citation>
    <scope>NUCLEOTIDE SEQUENCE [LARGE SCALE GENOMIC DNA]</scope>
    <source>
        <strain evidence="3">TISTR 2466</strain>
    </source>
</reference>
<keyword evidence="1" id="KW-1133">Transmembrane helix</keyword>
<organism evidence="2 3">
    <name type="scientific">Sporolactobacillus shoreicorticis</name>
    <dbReference type="NCBI Taxonomy" id="1923877"/>
    <lineage>
        <taxon>Bacteria</taxon>
        <taxon>Bacillati</taxon>
        <taxon>Bacillota</taxon>
        <taxon>Bacilli</taxon>
        <taxon>Bacillales</taxon>
        <taxon>Sporolactobacillaceae</taxon>
        <taxon>Sporolactobacillus</taxon>
    </lineage>
</organism>
<protein>
    <submittedName>
        <fullName evidence="2">Uncharacterized protein</fullName>
    </submittedName>
</protein>
<sequence length="56" mass="6465">MKLAIFCLLSAGTVFCFYYFLLGLLHLESLLLSGAMLFVIIFFTVCFLTRHRRGKE</sequence>